<accession>A0A6J6UI25</accession>
<proteinExistence type="predicted"/>
<gene>
    <name evidence="1" type="ORF">UFOPK2855_00548</name>
</gene>
<name>A0A6J6UI25_9ZZZZ</name>
<dbReference type="EMBL" id="CAEZZK010000090">
    <property type="protein sequence ID" value="CAB4758708.1"/>
    <property type="molecule type" value="Genomic_DNA"/>
</dbReference>
<reference evidence="1" key="1">
    <citation type="submission" date="2020-05" db="EMBL/GenBank/DDBJ databases">
        <authorList>
            <person name="Chiriac C."/>
            <person name="Salcher M."/>
            <person name="Ghai R."/>
            <person name="Kavagutti S V."/>
        </authorList>
    </citation>
    <scope>NUCLEOTIDE SEQUENCE</scope>
</reference>
<dbReference type="AlphaFoldDB" id="A0A6J6UI25"/>
<organism evidence="1">
    <name type="scientific">freshwater metagenome</name>
    <dbReference type="NCBI Taxonomy" id="449393"/>
    <lineage>
        <taxon>unclassified sequences</taxon>
        <taxon>metagenomes</taxon>
        <taxon>ecological metagenomes</taxon>
    </lineage>
</organism>
<protein>
    <submittedName>
        <fullName evidence="1">Unannotated protein</fullName>
    </submittedName>
</protein>
<evidence type="ECO:0000313" key="1">
    <source>
        <dbReference type="EMBL" id="CAB4758708.1"/>
    </source>
</evidence>
<sequence length="92" mass="9541">MPLVRTTADAPAASAERKIVPRFPGSEILSTTTIHSDFFAEPRSAMSTSRFKAIAITGCGEFVDATRSITPGAKSLTALPAPEHGLAPGATN</sequence>